<comment type="caution">
    <text evidence="2">The sequence shown here is derived from an EMBL/GenBank/DDBJ whole genome shotgun (WGS) entry which is preliminary data.</text>
</comment>
<dbReference type="RefSeq" id="WP_341671684.1">
    <property type="nucleotide sequence ID" value="NZ_JBBYHV010000001.1"/>
</dbReference>
<dbReference type="PROSITE" id="PS51257">
    <property type="entry name" value="PROKAR_LIPOPROTEIN"/>
    <property type="match status" value="1"/>
</dbReference>
<evidence type="ECO:0000313" key="3">
    <source>
        <dbReference type="Proteomes" id="UP001497045"/>
    </source>
</evidence>
<evidence type="ECO:0000256" key="1">
    <source>
        <dbReference type="SAM" id="SignalP"/>
    </source>
</evidence>
<name>A0ABU9IBJ0_9SPHN</name>
<feature type="chain" id="PRO_5045491957" evidence="1">
    <location>
        <begin position="26"/>
        <end position="198"/>
    </location>
</feature>
<keyword evidence="1" id="KW-0732">Signal</keyword>
<sequence>MRNHLFLPALAAGLLLAGCATPAYVSPVEVTRFVGQSDRFLGAGTIQIVPAPGLDAESIEYGFYEDAVRMELERLGYRVVLVNGGQIAQIAVDEYVSAPAGRRSPVSVGAGGSTGTYGSGVGLGIGFNLGGQPSERIEREVAVAIRPGDGGQNLWEGRATMTATANSDFATASQAAPRIISALFSGFPGTSGETIAVE</sequence>
<keyword evidence="3" id="KW-1185">Reference proteome</keyword>
<organism evidence="2 3">
    <name type="scientific">Aurantiacibacter gilvus</name>
    <dbReference type="NCBI Taxonomy" id="3139141"/>
    <lineage>
        <taxon>Bacteria</taxon>
        <taxon>Pseudomonadati</taxon>
        <taxon>Pseudomonadota</taxon>
        <taxon>Alphaproteobacteria</taxon>
        <taxon>Sphingomonadales</taxon>
        <taxon>Erythrobacteraceae</taxon>
        <taxon>Aurantiacibacter</taxon>
    </lineage>
</organism>
<feature type="signal peptide" evidence="1">
    <location>
        <begin position="1"/>
        <end position="25"/>
    </location>
</feature>
<evidence type="ECO:0000313" key="2">
    <source>
        <dbReference type="EMBL" id="MEL1249142.1"/>
    </source>
</evidence>
<proteinExistence type="predicted"/>
<reference evidence="2 3" key="1">
    <citation type="submission" date="2024-04" db="EMBL/GenBank/DDBJ databases">
        <title>Aurantiacibacter sp. DGU6 16S ribosomal RNA gene Genome sequencing and assembly.</title>
        <authorList>
            <person name="Park S."/>
        </authorList>
    </citation>
    <scope>NUCLEOTIDE SEQUENCE [LARGE SCALE GENOMIC DNA]</scope>
    <source>
        <strain evidence="2 3">DGU6</strain>
    </source>
</reference>
<gene>
    <name evidence="2" type="ORF">AAEO60_00500</name>
</gene>
<dbReference type="Proteomes" id="UP001497045">
    <property type="component" value="Unassembled WGS sequence"/>
</dbReference>
<protein>
    <submittedName>
        <fullName evidence="2">DUF4136 domain-containing protein</fullName>
    </submittedName>
</protein>
<accession>A0ABU9IBJ0</accession>
<dbReference type="EMBL" id="JBBYHV010000001">
    <property type="protein sequence ID" value="MEL1249142.1"/>
    <property type="molecule type" value="Genomic_DNA"/>
</dbReference>